<feature type="compositionally biased region" description="Basic and acidic residues" evidence="1">
    <location>
        <begin position="1"/>
        <end position="10"/>
    </location>
</feature>
<dbReference type="Proteomes" id="UP000261811">
    <property type="component" value="Unassembled WGS sequence"/>
</dbReference>
<organism evidence="3 4">
    <name type="scientific">Actinomadura logoneensis</name>
    <dbReference type="NCBI Taxonomy" id="2293572"/>
    <lineage>
        <taxon>Bacteria</taxon>
        <taxon>Bacillati</taxon>
        <taxon>Actinomycetota</taxon>
        <taxon>Actinomycetes</taxon>
        <taxon>Streptosporangiales</taxon>
        <taxon>Thermomonosporaceae</taxon>
        <taxon>Actinomadura</taxon>
    </lineage>
</organism>
<dbReference type="InterPro" id="IPR049240">
    <property type="entry name" value="DUF6875"/>
</dbReference>
<dbReference type="EMBL" id="QURH01000948">
    <property type="protein sequence ID" value="RFU37602.1"/>
    <property type="molecule type" value="Genomic_DNA"/>
</dbReference>
<evidence type="ECO:0000313" key="3">
    <source>
        <dbReference type="EMBL" id="RFU37602.1"/>
    </source>
</evidence>
<protein>
    <recommendedName>
        <fullName evidence="2">DUF6875 domain-containing protein</fullName>
    </recommendedName>
</protein>
<dbReference type="AlphaFoldDB" id="A0A372JCA2"/>
<feature type="domain" description="DUF6875" evidence="2">
    <location>
        <begin position="28"/>
        <end position="207"/>
    </location>
</feature>
<comment type="caution">
    <text evidence="3">The sequence shown here is derived from an EMBL/GenBank/DDBJ whole genome shotgun (WGS) entry which is preliminary data.</text>
</comment>
<feature type="region of interest" description="Disordered" evidence="1">
    <location>
        <begin position="1"/>
        <end position="23"/>
    </location>
</feature>
<dbReference type="Pfam" id="PF21780">
    <property type="entry name" value="DUF6875"/>
    <property type="match status" value="1"/>
</dbReference>
<feature type="compositionally biased region" description="Pro residues" evidence="1">
    <location>
        <begin position="12"/>
        <end position="21"/>
    </location>
</feature>
<evidence type="ECO:0000256" key="1">
    <source>
        <dbReference type="SAM" id="MobiDB-lite"/>
    </source>
</evidence>
<keyword evidence="4" id="KW-1185">Reference proteome</keyword>
<proteinExistence type="predicted"/>
<gene>
    <name evidence="3" type="ORF">DZF91_32040</name>
</gene>
<sequence>MAGEALDRRPGPPRSEPPEPSDPLVLTARWVRDYLCRPHPELGRPGAVCPYTRRALDGGRLLGAVRPTRPDGPDEVARVMRRYLAWFTADRTHADGWAKDPHRTRTGGWEEDPYRALLVVFPEVGEDDWGRVIEGAQRRLKPSFVRHGLMVGEFHPGPPAAAGIRNPAFRPLRSPLPMLAVRPMVRSDLPFLDQASWSLDAWTARFG</sequence>
<reference evidence="3 4" key="1">
    <citation type="submission" date="2018-08" db="EMBL/GenBank/DDBJ databases">
        <title>Actinomadura jelena sp. nov., a novel Actinomycete isolated from soil in Chad.</title>
        <authorList>
            <person name="Shi L."/>
        </authorList>
    </citation>
    <scope>NUCLEOTIDE SEQUENCE [LARGE SCALE GENOMIC DNA]</scope>
    <source>
        <strain evidence="3 4">NEAU-G17</strain>
    </source>
</reference>
<evidence type="ECO:0000313" key="4">
    <source>
        <dbReference type="Proteomes" id="UP000261811"/>
    </source>
</evidence>
<name>A0A372JCA2_9ACTN</name>
<evidence type="ECO:0000259" key="2">
    <source>
        <dbReference type="Pfam" id="PF21780"/>
    </source>
</evidence>
<accession>A0A372JCA2</accession>